<keyword evidence="2" id="KW-1185">Reference proteome</keyword>
<dbReference type="Proteomes" id="UP000280346">
    <property type="component" value="Unassembled WGS sequence"/>
</dbReference>
<reference evidence="1 2" key="1">
    <citation type="submission" date="2018-12" db="EMBL/GenBank/DDBJ databases">
        <authorList>
            <person name="Yang Y."/>
        </authorList>
    </citation>
    <scope>NUCLEOTIDE SEQUENCE [LARGE SCALE GENOMIC DNA]</scope>
    <source>
        <strain evidence="1 2">GSF71</strain>
    </source>
</reference>
<evidence type="ECO:0000313" key="1">
    <source>
        <dbReference type="EMBL" id="RUQ76016.1"/>
    </source>
</evidence>
<accession>A0A433JFR9</accession>
<protein>
    <submittedName>
        <fullName evidence="1">GxxExxY protein</fullName>
    </submittedName>
</protein>
<sequence>MIYDDRTGSPSDPLTAEIIGAAFAVSNTFGHGFLESVYKKSLAHELTLRNLSVREEVEHRIHYKNALVGRYVADLVVADSVIVEVKATESITGAHLSQTLNYLKASRLPKGLILNFGTPKLGIQRVLNPDFKIK</sequence>
<dbReference type="Pfam" id="PF13366">
    <property type="entry name" value="PDDEXK_3"/>
    <property type="match status" value="1"/>
</dbReference>
<dbReference type="EMBL" id="RZIJ01000001">
    <property type="protein sequence ID" value="RUQ76016.1"/>
    <property type="molecule type" value="Genomic_DNA"/>
</dbReference>
<gene>
    <name evidence="1" type="ORF">EJ913_02585</name>
</gene>
<dbReference type="AlphaFoldDB" id="A0A433JFR9"/>
<comment type="caution">
    <text evidence="1">The sequence shown here is derived from an EMBL/GenBank/DDBJ whole genome shotgun (WGS) entry which is preliminary data.</text>
</comment>
<evidence type="ECO:0000313" key="2">
    <source>
        <dbReference type="Proteomes" id="UP000280346"/>
    </source>
</evidence>
<dbReference type="InterPro" id="IPR026350">
    <property type="entry name" value="GxxExxY"/>
</dbReference>
<organism evidence="1 2">
    <name type="scientific">Azospirillum doebereinerae</name>
    <dbReference type="NCBI Taxonomy" id="92933"/>
    <lineage>
        <taxon>Bacteria</taxon>
        <taxon>Pseudomonadati</taxon>
        <taxon>Pseudomonadota</taxon>
        <taxon>Alphaproteobacteria</taxon>
        <taxon>Rhodospirillales</taxon>
        <taxon>Azospirillaceae</taxon>
        <taxon>Azospirillum</taxon>
    </lineage>
</organism>
<name>A0A433JFR9_9PROT</name>
<dbReference type="NCBIfam" id="TIGR04256">
    <property type="entry name" value="GxxExxY"/>
    <property type="match status" value="1"/>
</dbReference>
<proteinExistence type="predicted"/>
<dbReference type="OrthoDB" id="7172915at2"/>
<dbReference type="RefSeq" id="WP_126994469.1">
    <property type="nucleotide sequence ID" value="NZ_CP173190.1"/>
</dbReference>